<accession>A0AAD7XFA5</accession>
<reference evidence="16" key="1">
    <citation type="submission" date="2023-01" db="EMBL/GenBank/DDBJ databases">
        <title>Metagenome sequencing of chrysophaentin producing Chrysophaeum taylorii.</title>
        <authorList>
            <person name="Davison J."/>
            <person name="Bewley C."/>
        </authorList>
    </citation>
    <scope>NUCLEOTIDE SEQUENCE</scope>
    <source>
        <strain evidence="16">NIES-1699</strain>
    </source>
</reference>
<dbReference type="Gene3D" id="3.40.50.1000">
    <property type="entry name" value="HAD superfamily/HAD-like"/>
    <property type="match status" value="1"/>
</dbReference>
<dbReference type="Pfam" id="PF00690">
    <property type="entry name" value="Cation_ATPase_N"/>
    <property type="match status" value="1"/>
</dbReference>
<dbReference type="GO" id="GO:0005388">
    <property type="term" value="F:P-type calcium transporter activity"/>
    <property type="evidence" value="ECO:0007669"/>
    <property type="project" value="UniProtKB-EC"/>
</dbReference>
<evidence type="ECO:0000256" key="5">
    <source>
        <dbReference type="ARBA" id="ARBA00022692"/>
    </source>
</evidence>
<evidence type="ECO:0000259" key="15">
    <source>
        <dbReference type="SMART" id="SM00831"/>
    </source>
</evidence>
<evidence type="ECO:0000256" key="2">
    <source>
        <dbReference type="ARBA" id="ARBA00012790"/>
    </source>
</evidence>
<dbReference type="PANTHER" id="PTHR42861">
    <property type="entry name" value="CALCIUM-TRANSPORTING ATPASE"/>
    <property type="match status" value="1"/>
</dbReference>
<proteinExistence type="predicted"/>
<dbReference type="Proteomes" id="UP001230188">
    <property type="component" value="Unassembled WGS sequence"/>
</dbReference>
<evidence type="ECO:0000256" key="13">
    <source>
        <dbReference type="ARBA" id="ARBA00023136"/>
    </source>
</evidence>
<evidence type="ECO:0000256" key="4">
    <source>
        <dbReference type="ARBA" id="ARBA00022568"/>
    </source>
</evidence>
<dbReference type="SFLD" id="SFLDF00027">
    <property type="entry name" value="p-type_atpase"/>
    <property type="match status" value="1"/>
</dbReference>
<dbReference type="SUPFAM" id="SSF81665">
    <property type="entry name" value="Calcium ATPase, transmembrane domain M"/>
    <property type="match status" value="1"/>
</dbReference>
<dbReference type="FunFam" id="1.20.1110.10:FF:000027">
    <property type="entry name" value="Calcium-transporting ATPase, putative"/>
    <property type="match status" value="1"/>
</dbReference>
<dbReference type="EMBL" id="JAQMWT010000586">
    <property type="protein sequence ID" value="KAJ8599142.1"/>
    <property type="molecule type" value="Genomic_DNA"/>
</dbReference>
<dbReference type="PRINTS" id="PR00119">
    <property type="entry name" value="CATATPASE"/>
</dbReference>
<dbReference type="Pfam" id="PF00122">
    <property type="entry name" value="E1-E2_ATPase"/>
    <property type="match status" value="1"/>
</dbReference>
<feature type="transmembrane region" description="Helical" evidence="14">
    <location>
        <begin position="261"/>
        <end position="284"/>
    </location>
</feature>
<dbReference type="Gene3D" id="2.70.150.10">
    <property type="entry name" value="Calcium-transporting ATPase, cytoplasmic transduction domain A"/>
    <property type="match status" value="1"/>
</dbReference>
<feature type="transmembrane region" description="Helical" evidence="14">
    <location>
        <begin position="304"/>
        <end position="331"/>
    </location>
</feature>
<evidence type="ECO:0000256" key="8">
    <source>
        <dbReference type="ARBA" id="ARBA00022840"/>
    </source>
</evidence>
<feature type="domain" description="Cation-transporting P-type ATPase N-terminal" evidence="15">
    <location>
        <begin position="7"/>
        <end position="81"/>
    </location>
</feature>
<evidence type="ECO:0000256" key="1">
    <source>
        <dbReference type="ARBA" id="ARBA00004141"/>
    </source>
</evidence>
<evidence type="ECO:0000256" key="14">
    <source>
        <dbReference type="SAM" id="Phobius"/>
    </source>
</evidence>
<dbReference type="NCBIfam" id="TIGR01494">
    <property type="entry name" value="ATPase_P-type"/>
    <property type="match status" value="2"/>
</dbReference>
<dbReference type="FunFam" id="3.40.50.1000:FF:000028">
    <property type="entry name" value="Calcium-transporting P-type ATPase, putative"/>
    <property type="match status" value="1"/>
</dbReference>
<dbReference type="InterPro" id="IPR004014">
    <property type="entry name" value="ATPase_P-typ_cation-transptr_N"/>
</dbReference>
<dbReference type="AlphaFoldDB" id="A0AAD7XFA5"/>
<dbReference type="GO" id="GO:0005524">
    <property type="term" value="F:ATP binding"/>
    <property type="evidence" value="ECO:0007669"/>
    <property type="project" value="UniProtKB-KW"/>
</dbReference>
<keyword evidence="17" id="KW-1185">Reference proteome</keyword>
<dbReference type="Gene3D" id="1.20.1110.10">
    <property type="entry name" value="Calcium-transporting ATPase, transmembrane domain"/>
    <property type="match status" value="1"/>
</dbReference>
<keyword evidence="12" id="KW-0406">Ion transport</keyword>
<keyword evidence="11 14" id="KW-1133">Transmembrane helix</keyword>
<dbReference type="PROSITE" id="PS00154">
    <property type="entry name" value="ATPASE_E1_E2"/>
    <property type="match status" value="1"/>
</dbReference>
<dbReference type="GO" id="GO:0016020">
    <property type="term" value="C:membrane"/>
    <property type="evidence" value="ECO:0007669"/>
    <property type="project" value="UniProtKB-SubCell"/>
</dbReference>
<dbReference type="SFLD" id="SFLDS00003">
    <property type="entry name" value="Haloacid_Dehalogenase"/>
    <property type="match status" value="1"/>
</dbReference>
<dbReference type="EC" id="7.2.2.10" evidence="2"/>
<organism evidence="16 17">
    <name type="scientific">Chrysophaeum taylorii</name>
    <dbReference type="NCBI Taxonomy" id="2483200"/>
    <lineage>
        <taxon>Eukaryota</taxon>
        <taxon>Sar</taxon>
        <taxon>Stramenopiles</taxon>
        <taxon>Ochrophyta</taxon>
        <taxon>Pelagophyceae</taxon>
        <taxon>Pelagomonadales</taxon>
        <taxon>Pelagomonadaceae</taxon>
        <taxon>Chrysophaeum</taxon>
    </lineage>
</organism>
<comment type="caution">
    <text evidence="16">The sequence shown here is derived from an EMBL/GenBank/DDBJ whole genome shotgun (WGS) entry which is preliminary data.</text>
</comment>
<evidence type="ECO:0000313" key="16">
    <source>
        <dbReference type="EMBL" id="KAJ8599142.1"/>
    </source>
</evidence>
<name>A0AAD7XFA5_9STRA</name>
<keyword evidence="6" id="KW-0547">Nucleotide-binding</keyword>
<dbReference type="InterPro" id="IPR008250">
    <property type="entry name" value="ATPase_P-typ_transduc_dom_A_sf"/>
</dbReference>
<dbReference type="InterPro" id="IPR059000">
    <property type="entry name" value="ATPase_P-type_domA"/>
</dbReference>
<dbReference type="PRINTS" id="PR00120">
    <property type="entry name" value="HATPASE"/>
</dbReference>
<keyword evidence="8" id="KW-0067">ATP-binding</keyword>
<dbReference type="SFLD" id="SFLDG00002">
    <property type="entry name" value="C1.7:_P-type_atpase_like"/>
    <property type="match status" value="1"/>
</dbReference>
<keyword evidence="13 14" id="KW-0472">Membrane</keyword>
<keyword evidence="3" id="KW-0813">Transport</keyword>
<dbReference type="FunFam" id="2.70.150.10:FF:000014">
    <property type="entry name" value="Calcium-transporting ATPase, putative"/>
    <property type="match status" value="1"/>
</dbReference>
<feature type="transmembrane region" description="Helical" evidence="14">
    <location>
        <begin position="866"/>
        <end position="888"/>
    </location>
</feature>
<dbReference type="Pfam" id="PF00689">
    <property type="entry name" value="Cation_ATPase_C"/>
    <property type="match status" value="1"/>
</dbReference>
<keyword evidence="9" id="KW-0460">Magnesium</keyword>
<evidence type="ECO:0000313" key="17">
    <source>
        <dbReference type="Proteomes" id="UP001230188"/>
    </source>
</evidence>
<comment type="subcellular location">
    <subcellularLocation>
        <location evidence="1">Membrane</location>
        <topology evidence="1">Multi-pass membrane protein</topology>
    </subcellularLocation>
</comment>
<dbReference type="InterPro" id="IPR023298">
    <property type="entry name" value="ATPase_P-typ_TM_dom_sf"/>
</dbReference>
<dbReference type="FunFam" id="1.20.1110.10:FF:000077">
    <property type="entry name" value="ECA1 (ER-TYPE CA2+-ATPASE 1)"/>
    <property type="match status" value="1"/>
</dbReference>
<dbReference type="SMART" id="SM00831">
    <property type="entry name" value="Cation_ATPase_N"/>
    <property type="match status" value="1"/>
</dbReference>
<sequence length="1067" mass="113888">MGGPIESPWAYSSEALVAAYATSLSKGLTTAQAEAQSKVYGANELAKEEPTALWQLVLEQFDDVLVKVLLLAAAVSFLLALTDGGEEGFEAFVEPAVIMLILVLNAIVGVWQESNAEHALEALKEMQSEHAKTLRDGVLEPQLPASELVPGDVVSLAAGDRVPADMRVAVSYTATVRAQQASLTGESDAVSKRPDVTVDEDAEIQAKECMLFSGTAVASGSCVGVVTSIGMQTEMGKIHGAISEAAQEADDTPLKKKLDEFGVLLTQMIGVICVLVWLINYSHFITITTEPRFSVEFSFARCTYYFKIAVALAVAAIPEGLPTVITTCLALGTRKMVKQNAIVRKLPSVETLGCTTVICSDKTGTLTTNQMSCVRVAVAGEDGGSPLRTITLSGTSYDPADGSVVEGKDVASASHDGLDELATGCAVCNEADLQFDQDARRVRATGAPTEAALLPLVEKLAVAAASSRAASSIKTTTMTTDNDYPVAATSARRSRVARLAILEFDRDRKSMSALVREVATGSNTLYAKGAPESIIDRCDSVLVQSGAVEPLSPETRARWTSAAAGMSSEALRVLAFAVKKGEGLGPLATYSSTNGGATPEARSLLEDPKKYAEVESGMVLVGLCGLLDPPRPEVPAAIAACRAAGIRVIVITGDNKLTAEAICSEIGVLDGDFDKAKHSITGRDFAALSKEDQKAFLLSSDLSGRVFSRAEPRHKQDIVRLLKESGEVAAMTGDGVNDAPALKLADIGIAMGITGTEVAKEASDMVLADDNFSSIVAAVAEGRSIYNNMKAFIRYMISSNVGEVASIFLTAALGMPEGLVPVQLLWVNLVTDGPPATALGFNPPDNDNMVKPPRRADDALLTPWIVFRYFVVGAYVGLATVGIFAVWYTRHSFLGINLAGDGHSIVDYHQLTTWGECHKWENFTVSLSYSTQGGGFVEFDQPCDYFTKGKVKASTLSLSVLVSIEMFNALNALSEDCSLLTQPPWVNPYLLIAMCLSFGLHFLILYVPILAETFSIVPLTFSEWLLVFVFSFAVVIIDEILKFVGRTFITQKVVDRKHLDQNKKKNV</sequence>
<dbReference type="InterPro" id="IPR023214">
    <property type="entry name" value="HAD_sf"/>
</dbReference>
<evidence type="ECO:0000256" key="9">
    <source>
        <dbReference type="ARBA" id="ARBA00022842"/>
    </source>
</evidence>
<gene>
    <name evidence="16" type="ORF">CTAYLR_008299</name>
</gene>
<evidence type="ECO:0000256" key="6">
    <source>
        <dbReference type="ARBA" id="ARBA00022741"/>
    </source>
</evidence>
<dbReference type="Gene3D" id="3.40.1110.10">
    <property type="entry name" value="Calcium-transporting ATPase, cytoplasmic domain N"/>
    <property type="match status" value="1"/>
</dbReference>
<keyword evidence="4" id="KW-0109">Calcium transport</keyword>
<dbReference type="SUPFAM" id="SSF81653">
    <property type="entry name" value="Calcium ATPase, transduction domain A"/>
    <property type="match status" value="1"/>
</dbReference>
<dbReference type="InterPro" id="IPR023299">
    <property type="entry name" value="ATPase_P-typ_cyto_dom_N"/>
</dbReference>
<dbReference type="GO" id="GO:0016887">
    <property type="term" value="F:ATP hydrolysis activity"/>
    <property type="evidence" value="ECO:0007669"/>
    <property type="project" value="InterPro"/>
</dbReference>
<evidence type="ECO:0000256" key="12">
    <source>
        <dbReference type="ARBA" id="ARBA00023065"/>
    </source>
</evidence>
<protein>
    <recommendedName>
        <fullName evidence="2">P-type Ca(2+) transporter</fullName>
        <ecNumber evidence="2">7.2.2.10</ecNumber>
    </recommendedName>
</protein>
<dbReference type="Pfam" id="PF13246">
    <property type="entry name" value="Cation_ATPase"/>
    <property type="match status" value="1"/>
</dbReference>
<feature type="transmembrane region" description="Helical" evidence="14">
    <location>
        <begin position="1021"/>
        <end position="1041"/>
    </location>
</feature>
<feature type="transmembrane region" description="Helical" evidence="14">
    <location>
        <begin position="989"/>
        <end position="1009"/>
    </location>
</feature>
<evidence type="ECO:0000256" key="3">
    <source>
        <dbReference type="ARBA" id="ARBA00022448"/>
    </source>
</evidence>
<evidence type="ECO:0000256" key="10">
    <source>
        <dbReference type="ARBA" id="ARBA00022967"/>
    </source>
</evidence>
<dbReference type="InterPro" id="IPR036412">
    <property type="entry name" value="HAD-like_sf"/>
</dbReference>
<evidence type="ECO:0000256" key="11">
    <source>
        <dbReference type="ARBA" id="ARBA00022989"/>
    </source>
</evidence>
<keyword evidence="5 14" id="KW-0812">Transmembrane</keyword>
<evidence type="ECO:0000256" key="7">
    <source>
        <dbReference type="ARBA" id="ARBA00022837"/>
    </source>
</evidence>
<dbReference type="InterPro" id="IPR018303">
    <property type="entry name" value="ATPase_P-typ_P_site"/>
</dbReference>
<dbReference type="InterPro" id="IPR044492">
    <property type="entry name" value="P_typ_ATPase_HD_dom"/>
</dbReference>
<dbReference type="InterPro" id="IPR001757">
    <property type="entry name" value="P_typ_ATPase"/>
</dbReference>
<dbReference type="SUPFAM" id="SSF56784">
    <property type="entry name" value="HAD-like"/>
    <property type="match status" value="1"/>
</dbReference>
<keyword evidence="7" id="KW-0106">Calcium</keyword>
<dbReference type="InterPro" id="IPR006068">
    <property type="entry name" value="ATPase_P-typ_cation-transptr_C"/>
</dbReference>
<keyword evidence="10" id="KW-1278">Translocase</keyword>
<dbReference type="SUPFAM" id="SSF81660">
    <property type="entry name" value="Metal cation-transporting ATPase, ATP-binding domain N"/>
    <property type="match status" value="1"/>
</dbReference>